<sequence>MQSYEGGVWLTCDIMGVSLFLVREHVVMWDLHRALCAGLLSVLLYGGCSSARDFVHVMKTAGNEVALVHYALQGDCIVFGFRGEVSDVVARVYRAEGVVSEEMSDELLQSFTDEIPSALSRIAVPAAYQESVDAARERLSFFAVRFLQKPHVGQQVVLRGSAQDVAHQKHDFVLPFEGINTQPARLEISEVRPLYGNKRSEFVELLVVESGNLLGITITNVGGKGNRCDYHFPAAQVRVGERVVLHWRKQDPASCDELSAETVSAGSQACARARDFWGQERSIPGRNPNAIVVKESANGKIQDALLFFNTHVKKGKAPTFRWAFPEIEAASRLALEQGAWLSTHEHFPLRESHFFQCDLTPAKSIALKRKRGAGRSAADCFVLKKATMGLPNQ</sequence>
<dbReference type="EMBL" id="CP000805">
    <property type="protein sequence ID" value="ACD71417.1"/>
    <property type="molecule type" value="Genomic_DNA"/>
</dbReference>
<feature type="domain" description="TP-1001-like C-terminal" evidence="1">
    <location>
        <begin position="184"/>
        <end position="382"/>
    </location>
</feature>
<gene>
    <name evidence="2" type="ordered locus">TPASS_1001</name>
</gene>
<evidence type="ECO:0000313" key="2">
    <source>
        <dbReference type="EMBL" id="ACD71417.1"/>
    </source>
</evidence>
<accession>A0A0H3BLT3</accession>
<dbReference type="Proteomes" id="UP000001202">
    <property type="component" value="Chromosome"/>
</dbReference>
<dbReference type="AlphaFoldDB" id="A0A0H3BLT3"/>
<protein>
    <recommendedName>
        <fullName evidence="1">TP-1001-like C-terminal domain-containing protein</fullName>
    </recommendedName>
</protein>
<name>A0A0H3BLT3_TREPS</name>
<evidence type="ECO:0000259" key="1">
    <source>
        <dbReference type="Pfam" id="PF26342"/>
    </source>
</evidence>
<dbReference type="InterPro" id="IPR058683">
    <property type="entry name" value="TP_1001-like_C"/>
</dbReference>
<reference evidence="2 3" key="1">
    <citation type="journal article" date="2008" name="BMC Microbiol.">
        <title>Complete genome sequence of Treponema pallidum ssp. pallidum strain SS14 determined with oligonucleotide arrays.</title>
        <authorList>
            <person name="Matejkova P."/>
            <person name="Strouhal M."/>
            <person name="Smajs D."/>
            <person name="Norris S.J."/>
            <person name="Palzkill T."/>
            <person name="Petrosino J.F."/>
            <person name="Sodergren E."/>
            <person name="Norton J.E."/>
            <person name="Singh J."/>
            <person name="Richmond T.A."/>
            <person name="Molla M.N."/>
            <person name="Albert T.J."/>
            <person name="Weinstock G.M."/>
        </authorList>
    </citation>
    <scope>NUCLEOTIDE SEQUENCE [LARGE SCALE GENOMIC DNA]</scope>
    <source>
        <strain evidence="2 3">SS14</strain>
    </source>
</reference>
<dbReference type="Pfam" id="PF26342">
    <property type="entry name" value="TP_1001_2nd"/>
    <property type="match status" value="1"/>
</dbReference>
<organism evidence="2 3">
    <name type="scientific">Treponema pallidum subsp. pallidum (strain SS14)</name>
    <dbReference type="NCBI Taxonomy" id="455434"/>
    <lineage>
        <taxon>Bacteria</taxon>
        <taxon>Pseudomonadati</taxon>
        <taxon>Spirochaetota</taxon>
        <taxon>Spirochaetia</taxon>
        <taxon>Spirochaetales</taxon>
        <taxon>Treponemataceae</taxon>
        <taxon>Treponema</taxon>
    </lineage>
</organism>
<dbReference type="KEGG" id="tpp:TPASS_1001"/>
<dbReference type="RefSeq" id="WP_010882445.1">
    <property type="nucleotide sequence ID" value="NC_010741.1"/>
</dbReference>
<dbReference type="GeneID" id="93876748"/>
<evidence type="ECO:0000313" key="3">
    <source>
        <dbReference type="Proteomes" id="UP000001202"/>
    </source>
</evidence>
<dbReference type="PATRIC" id="fig|455434.6.peg.988"/>
<proteinExistence type="predicted"/>